<sequence>RDDAKWPEGVYYEGKSNGGVEEGKLTSSNLSLGFPTHPPARLISRASQPPKKNFGANFPEVMGLEAIPETAYMHFAE</sequence>
<dbReference type="AlphaFoldDB" id="A0A8T1S4V3"/>
<dbReference type="Proteomes" id="UP000765507">
    <property type="component" value="Unassembled WGS sequence"/>
</dbReference>
<protein>
    <submittedName>
        <fullName evidence="1">Uncharacterized protein</fullName>
    </submittedName>
</protein>
<organism evidence="1 2">
    <name type="scientific">Chelydra serpentina</name>
    <name type="common">Snapping turtle</name>
    <name type="synonym">Testudo serpentina</name>
    <dbReference type="NCBI Taxonomy" id="8475"/>
    <lineage>
        <taxon>Eukaryota</taxon>
        <taxon>Metazoa</taxon>
        <taxon>Chordata</taxon>
        <taxon>Craniata</taxon>
        <taxon>Vertebrata</taxon>
        <taxon>Euteleostomi</taxon>
        <taxon>Archelosauria</taxon>
        <taxon>Testudinata</taxon>
        <taxon>Testudines</taxon>
        <taxon>Cryptodira</taxon>
        <taxon>Durocryptodira</taxon>
        <taxon>Americhelydia</taxon>
        <taxon>Chelydroidea</taxon>
        <taxon>Chelydridae</taxon>
        <taxon>Chelydra</taxon>
    </lineage>
</organism>
<feature type="non-terminal residue" evidence="1">
    <location>
        <position position="77"/>
    </location>
</feature>
<evidence type="ECO:0000313" key="1">
    <source>
        <dbReference type="EMBL" id="KAG6924039.1"/>
    </source>
</evidence>
<accession>A0A8T1S4V3</accession>
<evidence type="ECO:0000313" key="2">
    <source>
        <dbReference type="Proteomes" id="UP000765507"/>
    </source>
</evidence>
<proteinExistence type="predicted"/>
<keyword evidence="2" id="KW-1185">Reference proteome</keyword>
<name>A0A8T1S4V3_CHESE</name>
<dbReference type="EMBL" id="JAHGAV010000678">
    <property type="protein sequence ID" value="KAG6924039.1"/>
    <property type="molecule type" value="Genomic_DNA"/>
</dbReference>
<gene>
    <name evidence="1" type="ORF">G0U57_018445</name>
</gene>
<comment type="caution">
    <text evidence="1">The sequence shown here is derived from an EMBL/GenBank/DDBJ whole genome shotgun (WGS) entry which is preliminary data.</text>
</comment>
<reference evidence="1 2" key="1">
    <citation type="journal article" date="2020" name="G3 (Bethesda)">
        <title>Draft Genome of the Common Snapping Turtle, Chelydra serpentina, a Model for Phenotypic Plasticity in Reptiles.</title>
        <authorList>
            <person name="Das D."/>
            <person name="Singh S.K."/>
            <person name="Bierstedt J."/>
            <person name="Erickson A."/>
            <person name="Galli G.L.J."/>
            <person name="Crossley D.A. 2nd"/>
            <person name="Rhen T."/>
        </authorList>
    </citation>
    <scope>NUCLEOTIDE SEQUENCE [LARGE SCALE GENOMIC DNA]</scope>
    <source>
        <strain evidence="1">KW</strain>
    </source>
</reference>